<accession>A0A7X0X7A3</accession>
<dbReference type="Pfam" id="PF10783">
    <property type="entry name" value="DUF2599"/>
    <property type="match status" value="1"/>
</dbReference>
<dbReference type="EMBL" id="JAASTW010000006">
    <property type="protein sequence ID" value="MBC1488546.1"/>
    <property type="molecule type" value="Genomic_DNA"/>
</dbReference>
<protein>
    <submittedName>
        <fullName evidence="1">DUF2599 domain-containing protein</fullName>
    </submittedName>
</protein>
<evidence type="ECO:0000313" key="1">
    <source>
        <dbReference type="EMBL" id="MBC1488546.1"/>
    </source>
</evidence>
<dbReference type="InterPro" id="IPR019719">
    <property type="entry name" value="DUF2599"/>
</dbReference>
<gene>
    <name evidence="1" type="ORF">HCJ38_05885</name>
</gene>
<dbReference type="Proteomes" id="UP000561617">
    <property type="component" value="Unassembled WGS sequence"/>
</dbReference>
<dbReference type="RefSeq" id="WP_185380844.1">
    <property type="nucleotide sequence ID" value="NZ_JAASTW010000006.1"/>
</dbReference>
<sequence length="85" mass="9382">MLSVKKTAIGIFHTSAIANDMWAEVRADSSYVNTPILKRKSASVANQFYCHAINPGTVWKASWNLEPTRANVGLQKTYVALCNPN</sequence>
<comment type="caution">
    <text evidence="1">The sequence shown here is derived from an EMBL/GenBank/DDBJ whole genome shotgun (WGS) entry which is preliminary data.</text>
</comment>
<proteinExistence type="predicted"/>
<reference evidence="1 2" key="1">
    <citation type="submission" date="2020-03" db="EMBL/GenBank/DDBJ databases">
        <title>Soil Listeria distribution.</title>
        <authorList>
            <person name="Liao J."/>
            <person name="Wiedmann M."/>
        </authorList>
    </citation>
    <scope>NUCLEOTIDE SEQUENCE [LARGE SCALE GENOMIC DNA]</scope>
    <source>
        <strain evidence="1 2">FSL L7-1554</strain>
    </source>
</reference>
<evidence type="ECO:0000313" key="2">
    <source>
        <dbReference type="Proteomes" id="UP000561617"/>
    </source>
</evidence>
<dbReference type="AlphaFoldDB" id="A0A7X0X7A3"/>
<organism evidence="1 2">
    <name type="scientific">Listeria immobilis</name>
    <dbReference type="NCBI Taxonomy" id="2713502"/>
    <lineage>
        <taxon>Bacteria</taxon>
        <taxon>Bacillati</taxon>
        <taxon>Bacillota</taxon>
        <taxon>Bacilli</taxon>
        <taxon>Bacillales</taxon>
        <taxon>Listeriaceae</taxon>
        <taxon>Listeria</taxon>
    </lineage>
</organism>
<name>A0A7X0X7A3_9LIST</name>